<dbReference type="RefSeq" id="WP_102734048.1">
    <property type="nucleotide sequence ID" value="NZ_JAMGSI010000001.1"/>
</dbReference>
<dbReference type="EMBL" id="JAMGSI010000001">
    <property type="protein sequence ID" value="MCL6656367.1"/>
    <property type="molecule type" value="Genomic_DNA"/>
</dbReference>
<name>A0ABT0R6S5_9BACT</name>
<evidence type="ECO:0000313" key="1">
    <source>
        <dbReference type="EMBL" id="MCL6656367.1"/>
    </source>
</evidence>
<accession>A0ABT0R6S5</accession>
<comment type="caution">
    <text evidence="1">The sequence shown here is derived from an EMBL/GenBank/DDBJ whole genome shotgun (WGS) entry which is preliminary data.</text>
</comment>
<protein>
    <submittedName>
        <fullName evidence="1">Uncharacterized protein</fullName>
    </submittedName>
</protein>
<proteinExistence type="predicted"/>
<evidence type="ECO:0000313" key="2">
    <source>
        <dbReference type="Proteomes" id="UP001202031"/>
    </source>
</evidence>
<keyword evidence="2" id="KW-1185">Reference proteome</keyword>
<dbReference type="GeneID" id="84022891"/>
<gene>
    <name evidence="1" type="ORF">M8N44_03425</name>
</gene>
<sequence length="81" mass="9556">MNEDIYCYYHRHARLEIIQRHGQTYAVCPECRRIMTEGIRSELNRANHGNHLSSDDLVHKLINRAEPVNPIPPVYIYIDQP</sequence>
<reference evidence="1 2" key="1">
    <citation type="submission" date="2022-03" db="EMBL/GenBank/DDBJ databases">
        <title>Taxonomic description of new species and reclassification of some bacterial strains.</title>
        <authorList>
            <person name="Ndongo S."/>
        </authorList>
    </citation>
    <scope>NUCLEOTIDE SEQUENCE [LARGE SCALE GENOMIC DNA]</scope>
    <source>
        <strain evidence="1 2">Marseille-P6666</strain>
    </source>
</reference>
<dbReference type="Proteomes" id="UP001202031">
    <property type="component" value="Unassembled WGS sequence"/>
</dbReference>
<organism evidence="1 2">
    <name type="scientific">Akkermansia massiliensis</name>
    <dbReference type="NCBI Taxonomy" id="2927224"/>
    <lineage>
        <taxon>Bacteria</taxon>
        <taxon>Pseudomonadati</taxon>
        <taxon>Verrucomicrobiota</taxon>
        <taxon>Verrucomicrobiia</taxon>
        <taxon>Verrucomicrobiales</taxon>
        <taxon>Akkermansiaceae</taxon>
        <taxon>Akkermansia</taxon>
    </lineage>
</organism>